<dbReference type="Proteomes" id="UP000176377">
    <property type="component" value="Unassembled WGS sequence"/>
</dbReference>
<dbReference type="EMBL" id="MFLA01000047">
    <property type="protein sequence ID" value="OGG57691.1"/>
    <property type="molecule type" value="Genomic_DNA"/>
</dbReference>
<gene>
    <name evidence="1" type="ORF">A2765_06150</name>
</gene>
<proteinExistence type="predicted"/>
<protein>
    <submittedName>
        <fullName evidence="1">Uncharacterized protein</fullName>
    </submittedName>
</protein>
<evidence type="ECO:0000313" key="1">
    <source>
        <dbReference type="EMBL" id="OGG57691.1"/>
    </source>
</evidence>
<name>A0A1F6D8L5_9BACT</name>
<accession>A0A1F6D8L5</accession>
<dbReference type="AlphaFoldDB" id="A0A1F6D8L5"/>
<sequence>MHADQGAKEPPDIVGPLLLRLLATRGTLFTSTLLIFKKVLKPIFHGFLLWLPPSSTRISRFASFRRMTYWVLGVI</sequence>
<comment type="caution">
    <text evidence="1">The sequence shown here is derived from an EMBL/GenBank/DDBJ whole genome shotgun (WGS) entry which is preliminary data.</text>
</comment>
<organism evidence="1 2">
    <name type="scientific">Candidatus Kaiserbacteria bacterium RIFCSPHIGHO2_01_FULL_56_24</name>
    <dbReference type="NCBI Taxonomy" id="1798487"/>
    <lineage>
        <taxon>Bacteria</taxon>
        <taxon>Candidatus Kaiseribacteriota</taxon>
    </lineage>
</organism>
<evidence type="ECO:0000313" key="2">
    <source>
        <dbReference type="Proteomes" id="UP000176377"/>
    </source>
</evidence>
<reference evidence="1 2" key="1">
    <citation type="journal article" date="2016" name="Nat. Commun.">
        <title>Thousands of microbial genomes shed light on interconnected biogeochemical processes in an aquifer system.</title>
        <authorList>
            <person name="Anantharaman K."/>
            <person name="Brown C.T."/>
            <person name="Hug L.A."/>
            <person name="Sharon I."/>
            <person name="Castelle C.J."/>
            <person name="Probst A.J."/>
            <person name="Thomas B.C."/>
            <person name="Singh A."/>
            <person name="Wilkins M.J."/>
            <person name="Karaoz U."/>
            <person name="Brodie E.L."/>
            <person name="Williams K.H."/>
            <person name="Hubbard S.S."/>
            <person name="Banfield J.F."/>
        </authorList>
    </citation>
    <scope>NUCLEOTIDE SEQUENCE [LARGE SCALE GENOMIC DNA]</scope>
</reference>